<gene>
    <name evidence="1" type="ORF">WN55_02940</name>
</gene>
<protein>
    <submittedName>
        <fullName evidence="1">Uncharacterized protein</fullName>
    </submittedName>
</protein>
<dbReference type="EMBL" id="KQ434924">
    <property type="protein sequence ID" value="KZC11658.1"/>
    <property type="molecule type" value="Genomic_DNA"/>
</dbReference>
<dbReference type="Proteomes" id="UP000076502">
    <property type="component" value="Unassembled WGS sequence"/>
</dbReference>
<organism evidence="1 2">
    <name type="scientific">Dufourea novaeangliae</name>
    <name type="common">Sweat bee</name>
    <dbReference type="NCBI Taxonomy" id="178035"/>
    <lineage>
        <taxon>Eukaryota</taxon>
        <taxon>Metazoa</taxon>
        <taxon>Ecdysozoa</taxon>
        <taxon>Arthropoda</taxon>
        <taxon>Hexapoda</taxon>
        <taxon>Insecta</taxon>
        <taxon>Pterygota</taxon>
        <taxon>Neoptera</taxon>
        <taxon>Endopterygota</taxon>
        <taxon>Hymenoptera</taxon>
        <taxon>Apocrita</taxon>
        <taxon>Aculeata</taxon>
        <taxon>Apoidea</taxon>
        <taxon>Anthophila</taxon>
        <taxon>Halictidae</taxon>
        <taxon>Rophitinae</taxon>
        <taxon>Dufourea</taxon>
    </lineage>
</organism>
<dbReference type="AlphaFoldDB" id="A0A154PK36"/>
<reference evidence="1 2" key="1">
    <citation type="submission" date="2015-07" db="EMBL/GenBank/DDBJ databases">
        <title>The genome of Dufourea novaeangliae.</title>
        <authorList>
            <person name="Pan H."/>
            <person name="Kapheim K."/>
        </authorList>
    </citation>
    <scope>NUCLEOTIDE SEQUENCE [LARGE SCALE GENOMIC DNA]</scope>
    <source>
        <strain evidence="1">0120121106</strain>
        <tissue evidence="1">Whole body</tissue>
    </source>
</reference>
<sequence>MVTEYRTKIFICTSTVRANKNIVHLLLSEMSQFHARVEPQQQFIQTTNIPIVYIYSREG</sequence>
<accession>A0A154PK36</accession>
<evidence type="ECO:0000313" key="2">
    <source>
        <dbReference type="Proteomes" id="UP000076502"/>
    </source>
</evidence>
<name>A0A154PK36_DUFNO</name>
<keyword evidence="2" id="KW-1185">Reference proteome</keyword>
<evidence type="ECO:0000313" key="1">
    <source>
        <dbReference type="EMBL" id="KZC11658.1"/>
    </source>
</evidence>
<proteinExistence type="predicted"/>